<feature type="domain" description="NmrA-like" evidence="5">
    <location>
        <begin position="5"/>
        <end position="244"/>
    </location>
</feature>
<dbReference type="PANTHER" id="PTHR43162">
    <property type="match status" value="1"/>
</dbReference>
<evidence type="ECO:0000256" key="2">
    <source>
        <dbReference type="ARBA" id="ARBA00005372"/>
    </source>
</evidence>
<dbReference type="RefSeq" id="WP_029095171.1">
    <property type="nucleotide sequence ID" value="NZ_CAADJA010000002.1"/>
</dbReference>
<dbReference type="EMBL" id="CAADJA010000002">
    <property type="protein sequence ID" value="VFS45336.1"/>
    <property type="molecule type" value="Genomic_DNA"/>
</dbReference>
<dbReference type="OrthoDB" id="109735at2"/>
<comment type="similarity">
    <text evidence="2">Belongs to the fgaFS/easG family.</text>
</comment>
<dbReference type="AlphaFoldDB" id="A0A2C6DM80"/>
<reference evidence="6" key="1">
    <citation type="submission" date="2017-09" db="EMBL/GenBank/DDBJ databases">
        <title>FDA dAtabase for Regulatory Grade micrObial Sequences (FDA-ARGOS): Supporting development and validation of Infectious Disease Dx tests.</title>
        <authorList>
            <person name="Minogue T."/>
            <person name="Wolcott M."/>
            <person name="Wasieloski L."/>
            <person name="Aguilar W."/>
            <person name="Moore D."/>
            <person name="Tallon L.J."/>
            <person name="Sadzewicz L."/>
            <person name="Ott S."/>
            <person name="Zhao X."/>
            <person name="Nagaraj S."/>
            <person name="Vavikolanu K."/>
            <person name="Aluvathingal J."/>
            <person name="Nadendla S."/>
            <person name="Sichtig H."/>
        </authorList>
    </citation>
    <scope>NUCLEOTIDE SEQUENCE</scope>
    <source>
        <strain evidence="6">FDAARGOS_387</strain>
    </source>
</reference>
<dbReference type="GO" id="GO:0009820">
    <property type="term" value="P:alkaloid metabolic process"/>
    <property type="evidence" value="ECO:0007669"/>
    <property type="project" value="UniProtKB-KW"/>
</dbReference>
<dbReference type="InterPro" id="IPR008030">
    <property type="entry name" value="NmrA-like"/>
</dbReference>
<gene>
    <name evidence="7" type="primary">azoB</name>
    <name evidence="6" type="ORF">CRN84_25100</name>
    <name evidence="7" type="ORF">NCTC12282_00208</name>
</gene>
<dbReference type="InterPro" id="IPR019901">
    <property type="entry name" value="Ergot_alkaloid_biosynthesis"/>
</dbReference>
<dbReference type="EC" id="1.7.-.-" evidence="7"/>
<dbReference type="InterPro" id="IPR051604">
    <property type="entry name" value="Ergot_Alk_Oxidoreductase"/>
</dbReference>
<dbReference type="STRING" id="1111728.GCA_000427805_02757"/>
<dbReference type="NCBIfam" id="TIGR03649">
    <property type="entry name" value="ergot_EASG"/>
    <property type="match status" value="1"/>
</dbReference>
<evidence type="ECO:0000259" key="5">
    <source>
        <dbReference type="Pfam" id="PF05368"/>
    </source>
</evidence>
<dbReference type="PANTHER" id="PTHR43162:SF1">
    <property type="entry name" value="PRESTALK A DIFFERENTIATION PROTEIN A"/>
    <property type="match status" value="1"/>
</dbReference>
<sequence length="283" mass="31448">MGNPTILLTGGTGKTGRRIASQLKNEGRRARIASRSGSSVYGHPGVCFDWHNKTNHADMLEGIQAIYLVAPSNETDTLEVMQPFIDLALDRGIRRFVLLSASLLEEGGPMMGAVHRYLKQHAPEWIVLRPTWFMQNFSEEFHMSTILDEGRIYSATFFGRIPFVDTYDIATVANAALTNPTPLNRDVIITGPESLSYAEVAQIIGGAIGHPVSHIRLSEEDFSRRLIDLGMSEPYAKTLAMLDTLVSRGCEDRLTSEVKDITGKPPKSLETFAKEMRNIWLPD</sequence>
<dbReference type="Pfam" id="PF05368">
    <property type="entry name" value="NmrA"/>
    <property type="match status" value="1"/>
</dbReference>
<organism evidence="6 8">
    <name type="scientific">Budvicia aquatica</name>
    <dbReference type="NCBI Taxonomy" id="82979"/>
    <lineage>
        <taxon>Bacteria</taxon>
        <taxon>Pseudomonadati</taxon>
        <taxon>Pseudomonadota</taxon>
        <taxon>Gammaproteobacteria</taxon>
        <taxon>Enterobacterales</taxon>
        <taxon>Budviciaceae</taxon>
        <taxon>Budvicia</taxon>
    </lineage>
</organism>
<evidence type="ECO:0000256" key="1">
    <source>
        <dbReference type="ARBA" id="ARBA00005107"/>
    </source>
</evidence>
<reference evidence="8" key="2">
    <citation type="submission" date="2017-09" db="EMBL/GenBank/DDBJ databases">
        <title>FDA dAtabase for Regulatory Grade micrObial Sequences (FDA-ARGOS): Supporting development and validation of Infectious Disease Dx tests.</title>
        <authorList>
            <person name="Minogue T."/>
            <person name="Wolcott M."/>
            <person name="Wasieloski L."/>
            <person name="Aguilar W."/>
            <person name="Moore D."/>
            <person name="Tallon L."/>
            <person name="Sadzewicz L."/>
            <person name="Ott S."/>
            <person name="Zhao X."/>
            <person name="Nagaraj S."/>
            <person name="Vavikolanu K."/>
            <person name="Aluvathingal J."/>
            <person name="Nadendla S."/>
            <person name="Sichtig H."/>
        </authorList>
    </citation>
    <scope>NUCLEOTIDE SEQUENCE [LARGE SCALE GENOMIC DNA]</scope>
    <source>
        <strain evidence="8">FDAARGOS_387</strain>
    </source>
</reference>
<protein>
    <submittedName>
        <fullName evidence="6">Ergot alkaloid biosynthesis protein</fullName>
    </submittedName>
    <submittedName>
        <fullName evidence="7">NAD(P)H azoreductase</fullName>
        <ecNumber evidence="7">1.7.-.-</ecNumber>
    </submittedName>
</protein>
<evidence type="ECO:0000256" key="4">
    <source>
        <dbReference type="ARBA" id="ARBA00023002"/>
    </source>
</evidence>
<evidence type="ECO:0000313" key="7">
    <source>
        <dbReference type="EMBL" id="VFS45336.1"/>
    </source>
</evidence>
<keyword evidence="3" id="KW-0017">Alkaloid metabolism</keyword>
<evidence type="ECO:0000313" key="9">
    <source>
        <dbReference type="Proteomes" id="UP000373449"/>
    </source>
</evidence>
<dbReference type="InterPro" id="IPR036291">
    <property type="entry name" value="NAD(P)-bd_dom_sf"/>
</dbReference>
<dbReference type="Gene3D" id="3.90.25.10">
    <property type="entry name" value="UDP-galactose 4-epimerase, domain 1"/>
    <property type="match status" value="1"/>
</dbReference>
<dbReference type="SUPFAM" id="SSF51735">
    <property type="entry name" value="NAD(P)-binding Rossmann-fold domains"/>
    <property type="match status" value="1"/>
</dbReference>
<dbReference type="Proteomes" id="UP000373449">
    <property type="component" value="Unassembled WGS sequence"/>
</dbReference>
<dbReference type="Gene3D" id="3.40.50.720">
    <property type="entry name" value="NAD(P)-binding Rossmann-like Domain"/>
    <property type="match status" value="1"/>
</dbReference>
<evidence type="ECO:0000313" key="6">
    <source>
        <dbReference type="EMBL" id="PHI32356.1"/>
    </source>
</evidence>
<evidence type="ECO:0000256" key="3">
    <source>
        <dbReference type="ARBA" id="ARBA00022589"/>
    </source>
</evidence>
<evidence type="ECO:0000313" key="8">
    <source>
        <dbReference type="Proteomes" id="UP000224974"/>
    </source>
</evidence>
<dbReference type="EMBL" id="PDDX01000001">
    <property type="protein sequence ID" value="PHI32356.1"/>
    <property type="molecule type" value="Genomic_DNA"/>
</dbReference>
<comment type="pathway">
    <text evidence="1">Alkaloid biosynthesis; ergot alkaloid biosynthesis.</text>
</comment>
<proteinExistence type="inferred from homology"/>
<accession>A0A2C6DM80</accession>
<keyword evidence="4 7" id="KW-0560">Oxidoreductase</keyword>
<dbReference type="Proteomes" id="UP000224974">
    <property type="component" value="Unassembled WGS sequence"/>
</dbReference>
<reference evidence="7 9" key="3">
    <citation type="submission" date="2019-03" db="EMBL/GenBank/DDBJ databases">
        <authorList>
            <consortium name="Pathogen Informatics"/>
        </authorList>
    </citation>
    <scope>NUCLEOTIDE SEQUENCE [LARGE SCALE GENOMIC DNA]</scope>
    <source>
        <strain evidence="7 9">NCTC12282</strain>
    </source>
</reference>
<name>A0A2C6DM80_9GAMM</name>
<dbReference type="GO" id="GO:0016491">
    <property type="term" value="F:oxidoreductase activity"/>
    <property type="evidence" value="ECO:0007669"/>
    <property type="project" value="UniProtKB-KW"/>
</dbReference>
<keyword evidence="8" id="KW-1185">Reference proteome</keyword>